<dbReference type="InterPro" id="IPR001927">
    <property type="entry name" value="Na/Gal_symport"/>
</dbReference>
<dbReference type="CDD" id="cd17332">
    <property type="entry name" value="MFS_MelB_like"/>
    <property type="match status" value="1"/>
</dbReference>
<feature type="transmembrane region" description="Helical" evidence="2">
    <location>
        <begin position="154"/>
        <end position="174"/>
    </location>
</feature>
<feature type="transmembrane region" description="Helical" evidence="2">
    <location>
        <begin position="82"/>
        <end position="99"/>
    </location>
</feature>
<feature type="transmembrane region" description="Helical" evidence="2">
    <location>
        <begin position="42"/>
        <end position="61"/>
    </location>
</feature>
<feature type="transmembrane region" description="Helical" evidence="2">
    <location>
        <begin position="12"/>
        <end position="36"/>
    </location>
</feature>
<feature type="transmembrane region" description="Helical" evidence="2">
    <location>
        <begin position="111"/>
        <end position="133"/>
    </location>
</feature>
<dbReference type="RefSeq" id="WP_265720069.1">
    <property type="nucleotide sequence ID" value="NZ_JAPIVK010000001.1"/>
</dbReference>
<dbReference type="EMBL" id="JBHUJD010000006">
    <property type="protein sequence ID" value="MFD2310108.1"/>
    <property type="molecule type" value="Genomic_DNA"/>
</dbReference>
<feature type="transmembrane region" description="Helical" evidence="2">
    <location>
        <begin position="341"/>
        <end position="358"/>
    </location>
</feature>
<dbReference type="InterPro" id="IPR036259">
    <property type="entry name" value="MFS_trans_sf"/>
</dbReference>
<name>A0ABW5EAL1_9GAMM</name>
<dbReference type="InterPro" id="IPR039672">
    <property type="entry name" value="MFS_2"/>
</dbReference>
<organism evidence="3 4">
    <name type="scientific">Microbulbifer halophilus</name>
    <dbReference type="NCBI Taxonomy" id="453963"/>
    <lineage>
        <taxon>Bacteria</taxon>
        <taxon>Pseudomonadati</taxon>
        <taxon>Pseudomonadota</taxon>
        <taxon>Gammaproteobacteria</taxon>
        <taxon>Cellvibrionales</taxon>
        <taxon>Microbulbiferaceae</taxon>
        <taxon>Microbulbifer</taxon>
    </lineage>
</organism>
<accession>A0ABW5EAL1</accession>
<reference evidence="4" key="1">
    <citation type="journal article" date="2019" name="Int. J. Syst. Evol. Microbiol.">
        <title>The Global Catalogue of Microorganisms (GCM) 10K type strain sequencing project: providing services to taxonomists for standard genome sequencing and annotation.</title>
        <authorList>
            <consortium name="The Broad Institute Genomics Platform"/>
            <consortium name="The Broad Institute Genome Sequencing Center for Infectious Disease"/>
            <person name="Wu L."/>
            <person name="Ma J."/>
        </authorList>
    </citation>
    <scope>NUCLEOTIDE SEQUENCE [LARGE SCALE GENOMIC DNA]</scope>
    <source>
        <strain evidence="4">KCTC 12848</strain>
    </source>
</reference>
<dbReference type="SUPFAM" id="SSF103473">
    <property type="entry name" value="MFS general substrate transporter"/>
    <property type="match status" value="1"/>
</dbReference>
<evidence type="ECO:0000256" key="2">
    <source>
        <dbReference type="SAM" id="Phobius"/>
    </source>
</evidence>
<protein>
    <submittedName>
        <fullName evidence="3">MFS transporter</fullName>
    </submittedName>
</protein>
<gene>
    <name evidence="3" type="ORF">ACFSKX_06720</name>
</gene>
<dbReference type="PANTHER" id="PTHR11328">
    <property type="entry name" value="MAJOR FACILITATOR SUPERFAMILY DOMAIN-CONTAINING PROTEIN"/>
    <property type="match status" value="1"/>
</dbReference>
<feature type="transmembrane region" description="Helical" evidence="2">
    <location>
        <begin position="309"/>
        <end position="329"/>
    </location>
</feature>
<dbReference type="Gene3D" id="1.20.1250.20">
    <property type="entry name" value="MFS general substrate transporter like domains"/>
    <property type="match status" value="1"/>
</dbReference>
<feature type="transmembrane region" description="Helical" evidence="2">
    <location>
        <begin position="272"/>
        <end position="297"/>
    </location>
</feature>
<sequence>MKPAPLSRKEKLGYGLGDTASNIVFQAVINVLLYFYTDVYGITAAAAGTLMLVVRLFDAVTDPIMGAIADRTRSRHGRYRPWMLWVAVPYGLLAVAAFITPGSDAGTKLVYAYISYALLMSAYTAVNISYSALGGVMTADSEERANLQTYRFAMAMMGGFLVTTSIFPLAALLGGDNPQLGFPLAMAVMAVIAVLCFLGCFALTRERIQPDDSAPKVSPTADLKAMFSNSQWLLVALATLIIMIRGAMQSAAKPYFVDYYLINNMSGFFADTANLLSLFMGLTMLAGVAGALTAGWLVKGLCKVKVMKLALCGTIVTNALVFLVPREWLLPSLSLAMLSNYFHMMFVPLLFSAVPDTVDYGVKTVGKGAMAMFFAGQLFALKLGNSIGGGLTGWVLAFFGYQANVEQSGPALFGIVFAFAGSSVIAGALVIVCLHFYKLNRGWQESLPAGDLSQPVPSSSTL</sequence>
<comment type="similarity">
    <text evidence="1">Belongs to the sodium:galactoside symporter (TC 2.A.2) family.</text>
</comment>
<dbReference type="Pfam" id="PF13347">
    <property type="entry name" value="MFS_2"/>
    <property type="match status" value="1"/>
</dbReference>
<dbReference type="PANTHER" id="PTHR11328:SF24">
    <property type="entry name" value="MAJOR FACILITATOR SUPERFAMILY (MFS) PROFILE DOMAIN-CONTAINING PROTEIN"/>
    <property type="match status" value="1"/>
</dbReference>
<feature type="transmembrane region" description="Helical" evidence="2">
    <location>
        <begin position="180"/>
        <end position="203"/>
    </location>
</feature>
<evidence type="ECO:0000313" key="4">
    <source>
        <dbReference type="Proteomes" id="UP001597425"/>
    </source>
</evidence>
<keyword evidence="2" id="KW-0472">Membrane</keyword>
<feature type="transmembrane region" description="Helical" evidence="2">
    <location>
        <begin position="232"/>
        <end position="252"/>
    </location>
</feature>
<keyword evidence="4" id="KW-1185">Reference proteome</keyword>
<evidence type="ECO:0000313" key="3">
    <source>
        <dbReference type="EMBL" id="MFD2310108.1"/>
    </source>
</evidence>
<proteinExistence type="inferred from homology"/>
<dbReference type="NCBIfam" id="TIGR00792">
    <property type="entry name" value="gph"/>
    <property type="match status" value="1"/>
</dbReference>
<evidence type="ECO:0000256" key="1">
    <source>
        <dbReference type="ARBA" id="ARBA00009617"/>
    </source>
</evidence>
<dbReference type="Proteomes" id="UP001597425">
    <property type="component" value="Unassembled WGS sequence"/>
</dbReference>
<keyword evidence="2" id="KW-1133">Transmembrane helix</keyword>
<feature type="transmembrane region" description="Helical" evidence="2">
    <location>
        <begin position="411"/>
        <end position="437"/>
    </location>
</feature>
<keyword evidence="2" id="KW-0812">Transmembrane</keyword>
<feature type="transmembrane region" description="Helical" evidence="2">
    <location>
        <begin position="379"/>
        <end position="399"/>
    </location>
</feature>
<comment type="caution">
    <text evidence="3">The sequence shown here is derived from an EMBL/GenBank/DDBJ whole genome shotgun (WGS) entry which is preliminary data.</text>
</comment>